<dbReference type="PANTHER" id="PTHR24373">
    <property type="entry name" value="SLIT RELATED LEUCINE-RICH REPEAT NEURONAL PROTEIN"/>
    <property type="match status" value="1"/>
</dbReference>
<dbReference type="PROSITE" id="PS51450">
    <property type="entry name" value="LRR"/>
    <property type="match status" value="7"/>
</dbReference>
<keyword evidence="3" id="KW-0677">Repeat</keyword>
<organism evidence="5 6">
    <name type="scientific">Xylocopa violacea</name>
    <name type="common">Violet carpenter bee</name>
    <name type="synonym">Apis violacea</name>
    <dbReference type="NCBI Taxonomy" id="135666"/>
    <lineage>
        <taxon>Eukaryota</taxon>
        <taxon>Metazoa</taxon>
        <taxon>Ecdysozoa</taxon>
        <taxon>Arthropoda</taxon>
        <taxon>Hexapoda</taxon>
        <taxon>Insecta</taxon>
        <taxon>Pterygota</taxon>
        <taxon>Neoptera</taxon>
        <taxon>Endopterygota</taxon>
        <taxon>Hymenoptera</taxon>
        <taxon>Apocrita</taxon>
        <taxon>Aculeata</taxon>
        <taxon>Apoidea</taxon>
        <taxon>Anthophila</taxon>
        <taxon>Apidae</taxon>
        <taxon>Xylocopa</taxon>
        <taxon>Xylocopa</taxon>
    </lineage>
</organism>
<evidence type="ECO:0000256" key="1">
    <source>
        <dbReference type="ARBA" id="ARBA00022614"/>
    </source>
</evidence>
<dbReference type="EMBL" id="CAXAJV020001283">
    <property type="protein sequence ID" value="CAL7935318.1"/>
    <property type="molecule type" value="Genomic_DNA"/>
</dbReference>
<feature type="chain" id="PRO_5047006451" evidence="4">
    <location>
        <begin position="17"/>
        <end position="635"/>
    </location>
</feature>
<keyword evidence="1" id="KW-0433">Leucine-rich repeat</keyword>
<dbReference type="SMART" id="SM00364">
    <property type="entry name" value="LRR_BAC"/>
    <property type="match status" value="4"/>
</dbReference>
<protein>
    <submittedName>
        <fullName evidence="5">Uncharacterized protein</fullName>
    </submittedName>
</protein>
<evidence type="ECO:0000313" key="6">
    <source>
        <dbReference type="Proteomes" id="UP001642520"/>
    </source>
</evidence>
<feature type="signal peptide" evidence="4">
    <location>
        <begin position="1"/>
        <end position="16"/>
    </location>
</feature>
<dbReference type="SMART" id="SM00365">
    <property type="entry name" value="LRR_SD22"/>
    <property type="match status" value="9"/>
</dbReference>
<name>A0ABP1N5I4_XYLVO</name>
<evidence type="ECO:0000256" key="4">
    <source>
        <dbReference type="SAM" id="SignalP"/>
    </source>
</evidence>
<gene>
    <name evidence="5" type="ORF">XYLVIOL_LOCUS1518</name>
</gene>
<sequence length="635" mass="71975">MLTMLLPVLLLPLVTARSLNLSMDMFIVEFDNGTLEDVQFSGQSNPTELNLSNMGIIHIEKNALDNVPMLKWLNLAKNSLQSLPEFIFSNLTSLEYLSLAENKLNSLEHLFVRLEKLRVLNISYNPMLHLRRGHLFGLTKSATILTDGNVLWSISTGAFSNSFLKDEEELKNLEKIKAQVDVEQSNDATEREIEASKESDVLNLQNLAATSTKLELWDDMKLKLCMLDRIVLSLEPLEQNKSTTCLLIPVNAKQKSVSLRGLGIRGFHEKWYDLSRFRVVSLDLSNNDIVEITKEMLNQLPEDLVFVNLMGNRIRGIWNQVIENRHLRILNLRGNLIEHVEEGALAKTNLTALFLNGNHLENLSFASSLPQTLTELVLSGNLISSISDGAFSTLSRLVYLNLANNRIEKLQDDVFKGLDSLQVLIITRNNLMEIERQAFNNLKQLTTLYLHRNSLRELRKGTFSELESLKDLNLAWNKLEKITVETFAGLSQTLDFLHIDFNEINSLEKGSFINVPRFTLSLTGNKISSIPRGTFNLPTLRDLHLNNNTLTTIDGDSYEGLPQLKRLWLNENQISQIPKGSCKNLASLNILDVSKNPFQKLENGALYGLNLARGHFLYIYNNQLKEIQGGVFEMD</sequence>
<dbReference type="Gene3D" id="3.80.10.10">
    <property type="entry name" value="Ribonuclease Inhibitor"/>
    <property type="match status" value="4"/>
</dbReference>
<proteinExistence type="predicted"/>
<keyword evidence="2 4" id="KW-0732">Signal</keyword>
<evidence type="ECO:0000256" key="2">
    <source>
        <dbReference type="ARBA" id="ARBA00022729"/>
    </source>
</evidence>
<dbReference type="SMART" id="SM00369">
    <property type="entry name" value="LRR_TYP"/>
    <property type="match status" value="14"/>
</dbReference>
<accession>A0ABP1N5I4</accession>
<keyword evidence="6" id="KW-1185">Reference proteome</keyword>
<dbReference type="InterPro" id="IPR050328">
    <property type="entry name" value="Dev_Immune_Receptor"/>
</dbReference>
<evidence type="ECO:0000256" key="3">
    <source>
        <dbReference type="ARBA" id="ARBA00022737"/>
    </source>
</evidence>
<reference evidence="5 6" key="1">
    <citation type="submission" date="2024-08" db="EMBL/GenBank/DDBJ databases">
        <authorList>
            <person name="Will J Nash"/>
            <person name="Angela Man"/>
            <person name="Seanna McTaggart"/>
            <person name="Kendall Baker"/>
            <person name="Tom Barker"/>
            <person name="Leah Catchpole"/>
            <person name="Alex Durrant"/>
            <person name="Karim Gharbi"/>
            <person name="Naomi Irish"/>
            <person name="Gemy Kaithakottil"/>
            <person name="Debby Ku"/>
            <person name="Aaliyah Providence"/>
            <person name="Felix Shaw"/>
            <person name="David Swarbreck"/>
            <person name="Chris Watkins"/>
            <person name="Ann M. McCartney"/>
            <person name="Giulio Formenti"/>
            <person name="Alice Mouton"/>
            <person name="Noel Vella"/>
            <person name="Bjorn M von Reumont"/>
            <person name="Adriana Vella"/>
            <person name="Wilfried Haerty"/>
        </authorList>
    </citation>
    <scope>NUCLEOTIDE SEQUENCE [LARGE SCALE GENOMIC DNA]</scope>
</reference>
<dbReference type="SUPFAM" id="SSF52058">
    <property type="entry name" value="L domain-like"/>
    <property type="match status" value="1"/>
</dbReference>
<dbReference type="InterPro" id="IPR032675">
    <property type="entry name" value="LRR_dom_sf"/>
</dbReference>
<dbReference type="InterPro" id="IPR003591">
    <property type="entry name" value="Leu-rich_rpt_typical-subtyp"/>
</dbReference>
<dbReference type="Pfam" id="PF13855">
    <property type="entry name" value="LRR_8"/>
    <property type="match status" value="4"/>
</dbReference>
<comment type="caution">
    <text evidence="5">The sequence shown here is derived from an EMBL/GenBank/DDBJ whole genome shotgun (WGS) entry which is preliminary data.</text>
</comment>
<evidence type="ECO:0000313" key="5">
    <source>
        <dbReference type="EMBL" id="CAL7935318.1"/>
    </source>
</evidence>
<dbReference type="InterPro" id="IPR001611">
    <property type="entry name" value="Leu-rich_rpt"/>
</dbReference>
<dbReference type="Proteomes" id="UP001642520">
    <property type="component" value="Unassembled WGS sequence"/>
</dbReference>
<dbReference type="PANTHER" id="PTHR24373:SF383">
    <property type="entry name" value="LEUCINE-RICH REPEAT-CONTAINING PROTEIN 15-LIKE"/>
    <property type="match status" value="1"/>
</dbReference>